<dbReference type="Proteomes" id="UP000194020">
    <property type="component" value="Unassembled WGS sequence"/>
</dbReference>
<sequence>MGDELGFIKAGEVNMKSINKMILAMVVAGIMGGILILLLLSQRVIAKNDQKKIAGLCRSHNEAFR</sequence>
<dbReference type="AlphaFoldDB" id="A0A1X3RZA6"/>
<proteinExistence type="predicted"/>
<dbReference type="RefSeq" id="WP_094108839.1">
    <property type="nucleotide sequence ID" value="NZ_LUTP01000007.1"/>
</dbReference>
<dbReference type="EMBL" id="LUTP01000007">
    <property type="protein sequence ID" value="OSN07419.1"/>
    <property type="molecule type" value="Genomic_DNA"/>
</dbReference>
<gene>
    <name evidence="2" type="ORF">AU511_03910</name>
</gene>
<keyword evidence="1" id="KW-0812">Transmembrane</keyword>
<comment type="caution">
    <text evidence="2">The sequence shown here is derived from an EMBL/GenBank/DDBJ whole genome shotgun (WGS) entry which is preliminary data.</text>
</comment>
<keyword evidence="1" id="KW-0472">Membrane</keyword>
<name>A0A1X3RZA6_9GAMM</name>
<reference evidence="2 3" key="1">
    <citation type="submission" date="2016-02" db="EMBL/GenBank/DDBJ databases">
        <title>Species-wide whole genome sequencing reveals diversity, host range in Lonsdalea quercina.</title>
        <authorList>
            <person name="Li Y."/>
        </authorList>
    </citation>
    <scope>NUCLEOTIDE SEQUENCE [LARGE SCALE GENOMIC DNA]</scope>
    <source>
        <strain evidence="2 3">LMG 26264</strain>
    </source>
</reference>
<feature type="transmembrane region" description="Helical" evidence="1">
    <location>
        <begin position="21"/>
        <end position="41"/>
    </location>
</feature>
<evidence type="ECO:0000313" key="3">
    <source>
        <dbReference type="Proteomes" id="UP000194020"/>
    </source>
</evidence>
<organism evidence="2 3">
    <name type="scientific">Lonsdalea iberica</name>
    <dbReference type="NCBI Taxonomy" id="1082703"/>
    <lineage>
        <taxon>Bacteria</taxon>
        <taxon>Pseudomonadati</taxon>
        <taxon>Pseudomonadota</taxon>
        <taxon>Gammaproteobacteria</taxon>
        <taxon>Enterobacterales</taxon>
        <taxon>Pectobacteriaceae</taxon>
        <taxon>Lonsdalea</taxon>
    </lineage>
</organism>
<evidence type="ECO:0000256" key="1">
    <source>
        <dbReference type="SAM" id="Phobius"/>
    </source>
</evidence>
<accession>A0A1X3RZA6</accession>
<keyword evidence="1" id="KW-1133">Transmembrane helix</keyword>
<evidence type="ECO:0000313" key="2">
    <source>
        <dbReference type="EMBL" id="OSN07419.1"/>
    </source>
</evidence>
<protein>
    <submittedName>
        <fullName evidence="2">Uncharacterized protein</fullName>
    </submittedName>
</protein>